<feature type="domain" description="Bacterial alpha-L-rhamnosidase N-terminal" evidence="5">
    <location>
        <begin position="154"/>
        <end position="320"/>
    </location>
</feature>
<feature type="domain" description="Alpha-L-rhamnosidase concanavalin-like" evidence="4">
    <location>
        <begin position="330"/>
        <end position="429"/>
    </location>
</feature>
<dbReference type="SUPFAM" id="SSF48208">
    <property type="entry name" value="Six-hairpin glycosidases"/>
    <property type="match status" value="1"/>
</dbReference>
<reference evidence="8 9" key="1">
    <citation type="submission" date="2017-05" db="EMBL/GenBank/DDBJ databases">
        <title>Functional genome analysis of Paenibacillus pasadenensis strain R16: insights on endophytic life style and antifungal activity.</title>
        <authorList>
            <person name="Passera A."/>
            <person name="Marcolungo L."/>
            <person name="Casati P."/>
            <person name="Brasca M."/>
            <person name="Quaglino F."/>
            <person name="Delledonne M."/>
        </authorList>
    </citation>
    <scope>NUCLEOTIDE SEQUENCE [LARGE SCALE GENOMIC DNA]</scope>
    <source>
        <strain evidence="8 9">R16</strain>
    </source>
</reference>
<evidence type="ECO:0000256" key="2">
    <source>
        <dbReference type="ARBA" id="ARBA00012652"/>
    </source>
</evidence>
<dbReference type="InterPro" id="IPR008928">
    <property type="entry name" value="6-hairpin_glycosidase_sf"/>
</dbReference>
<gene>
    <name evidence="8" type="ORF">B8V81_3703</name>
</gene>
<dbReference type="InterPro" id="IPR012341">
    <property type="entry name" value="6hp_glycosidase-like_sf"/>
</dbReference>
<name>A0A2N5N4N1_9BACL</name>
<dbReference type="InterPro" id="IPR035396">
    <property type="entry name" value="Bac_rhamnosid6H"/>
</dbReference>
<dbReference type="Gene3D" id="2.60.40.10">
    <property type="entry name" value="Immunoglobulins"/>
    <property type="match status" value="1"/>
</dbReference>
<keyword evidence="8" id="KW-0326">Glycosidase</keyword>
<comment type="catalytic activity">
    <reaction evidence="1">
        <text>Hydrolysis of terminal non-reducing alpha-L-rhamnose residues in alpha-L-rhamnosides.</text>
        <dbReference type="EC" id="3.2.1.40"/>
    </reaction>
</comment>
<feature type="domain" description="Alpha-L-rhamnosidase six-hairpin glycosidase" evidence="6">
    <location>
        <begin position="436"/>
        <end position="777"/>
    </location>
</feature>
<dbReference type="PIRSF" id="PIRSF010631">
    <property type="entry name" value="A-rhamnsds"/>
    <property type="match status" value="1"/>
</dbReference>
<dbReference type="EC" id="3.2.1.40" evidence="2"/>
<evidence type="ECO:0000313" key="9">
    <source>
        <dbReference type="Proteomes" id="UP000234789"/>
    </source>
</evidence>
<dbReference type="Pfam" id="PF17390">
    <property type="entry name" value="Bac_rhamnosid_C"/>
    <property type="match status" value="1"/>
</dbReference>
<dbReference type="EMBL" id="NFEZ01000004">
    <property type="protein sequence ID" value="PLT45272.1"/>
    <property type="molecule type" value="Genomic_DNA"/>
</dbReference>
<dbReference type="Gene3D" id="2.60.420.10">
    <property type="entry name" value="Maltose phosphorylase, domain 3"/>
    <property type="match status" value="1"/>
</dbReference>
<dbReference type="Pfam" id="PF17389">
    <property type="entry name" value="Bac_rhamnosid6H"/>
    <property type="match status" value="1"/>
</dbReference>
<protein>
    <recommendedName>
        <fullName evidence="2">alpha-L-rhamnosidase</fullName>
        <ecNumber evidence="2">3.2.1.40</ecNumber>
    </recommendedName>
</protein>
<dbReference type="Pfam" id="PF25788">
    <property type="entry name" value="Ig_Rha78A_N"/>
    <property type="match status" value="1"/>
</dbReference>
<dbReference type="AlphaFoldDB" id="A0A2N5N4N1"/>
<dbReference type="PANTHER" id="PTHR33307">
    <property type="entry name" value="ALPHA-RHAMNOSIDASE (EUROFUNG)"/>
    <property type="match status" value="1"/>
</dbReference>
<dbReference type="Proteomes" id="UP000234789">
    <property type="component" value="Unassembled WGS sequence"/>
</dbReference>
<dbReference type="Gene3D" id="2.60.120.260">
    <property type="entry name" value="Galactose-binding domain-like"/>
    <property type="match status" value="2"/>
</dbReference>
<evidence type="ECO:0000259" key="4">
    <source>
        <dbReference type="Pfam" id="PF05592"/>
    </source>
</evidence>
<accession>A0A2N5N4N1</accession>
<dbReference type="InterPro" id="IPR013783">
    <property type="entry name" value="Ig-like_fold"/>
</dbReference>
<dbReference type="InterPro" id="IPR035398">
    <property type="entry name" value="Bac_rhamnosid_C"/>
</dbReference>
<dbReference type="InterPro" id="IPR016007">
    <property type="entry name" value="Alpha_rhamnosid"/>
</dbReference>
<dbReference type="InterPro" id="IPR013737">
    <property type="entry name" value="Bac_rhamnosid_N"/>
</dbReference>
<feature type="domain" description="Alpha-L-rhamnosidase C-terminal" evidence="7">
    <location>
        <begin position="780"/>
        <end position="856"/>
    </location>
</feature>
<dbReference type="Pfam" id="PF08531">
    <property type="entry name" value="Bac_rhamnosid_N"/>
    <property type="match status" value="1"/>
</dbReference>
<dbReference type="PANTHER" id="PTHR33307:SF6">
    <property type="entry name" value="ALPHA-RHAMNOSIDASE (EUROFUNG)-RELATED"/>
    <property type="match status" value="1"/>
</dbReference>
<dbReference type="RefSeq" id="WP_101808914.1">
    <property type="nucleotide sequence ID" value="NZ_NFEZ01000004.1"/>
</dbReference>
<keyword evidence="9" id="KW-1185">Reference proteome</keyword>
<keyword evidence="3 8" id="KW-0378">Hydrolase</keyword>
<dbReference type="InterPro" id="IPR008902">
    <property type="entry name" value="Rhamnosid_concanavalin"/>
</dbReference>
<comment type="caution">
    <text evidence="8">The sequence shown here is derived from an EMBL/GenBank/DDBJ whole genome shotgun (WGS) entry which is preliminary data.</text>
</comment>
<evidence type="ECO:0000313" key="8">
    <source>
        <dbReference type="EMBL" id="PLT45272.1"/>
    </source>
</evidence>
<dbReference type="Pfam" id="PF05592">
    <property type="entry name" value="Bac_rhamnosid"/>
    <property type="match status" value="1"/>
</dbReference>
<dbReference type="GO" id="GO:0030596">
    <property type="term" value="F:alpha-L-rhamnosidase activity"/>
    <property type="evidence" value="ECO:0007669"/>
    <property type="project" value="UniProtKB-EC"/>
</dbReference>
<evidence type="ECO:0000259" key="6">
    <source>
        <dbReference type="Pfam" id="PF17389"/>
    </source>
</evidence>
<evidence type="ECO:0000256" key="3">
    <source>
        <dbReference type="ARBA" id="ARBA00022801"/>
    </source>
</evidence>
<dbReference type="GO" id="GO:0005975">
    <property type="term" value="P:carbohydrate metabolic process"/>
    <property type="evidence" value="ECO:0007669"/>
    <property type="project" value="InterPro"/>
</dbReference>
<evidence type="ECO:0000259" key="5">
    <source>
        <dbReference type="Pfam" id="PF08531"/>
    </source>
</evidence>
<organism evidence="8 9">
    <name type="scientific">Paenibacillus pasadenensis</name>
    <dbReference type="NCBI Taxonomy" id="217090"/>
    <lineage>
        <taxon>Bacteria</taxon>
        <taxon>Bacillati</taxon>
        <taxon>Bacillota</taxon>
        <taxon>Bacilli</taxon>
        <taxon>Bacillales</taxon>
        <taxon>Paenibacillaceae</taxon>
        <taxon>Paenibacillus</taxon>
    </lineage>
</organism>
<evidence type="ECO:0000256" key="1">
    <source>
        <dbReference type="ARBA" id="ARBA00001445"/>
    </source>
</evidence>
<sequence length="898" mass="98363">MAIIDVHGLTCNNRIDPLGIDDPSPSFSWKIKSERRGWLQQAWRIQVAVAAGGEEFADKDLVWDSGRQEGGSSLHARCEGAALQACTAYVWRVKAWGVDGEESPWSEPARFETALLGDAPWSGARWISHPLPADEEGKEPAACLRREFRLDRPIASARIYATALGMYRLLVNGEPADDACLHPGWTSYAKRLQYQTYDVTKKLRSGGNALGILLGDGWYKGRIGWGEWPIYGRERAALALLRIRYADGTEETIGTDGSWKGSDGAIRASEIYDGERYDARREKKGWALPGYDDADWTAAAPIEPAAGRLVAQESEPVRVVDTIVPVSVLTTPSGETVLDMGQNMVGWVRFTVRGKAGAAVTLSHAEVLDAAGNFYTDNLRSAKQLVTYICSGEGEETFEPSFTFQGFRYVKVEGVAPEQIPGRFIGCVITSDLRPAGRFRCSDPLVNKLVDNIVWGQLGNFVDIPTDCPQRDERLGWTGDAQAFVRASTYNRDVLPFFAKWLRDLAADQLPDGGVPFVVPDVPGVGASSAAWGDAAVIVPWVLYERYGDKRMLEEQYASMKAWVEYIRAQGEDEFLWNTGFHFGDWLGLDAKENSYVGATPRDLIATAFYAHAAGLLAKSAAVIGKADDAAGYGKLREQVEAAFRKEFVTPSGRLAAPTQTSYALALMFDLLEPGQRQQAADRLAALVEESGHQLTTGFVGTPYLCHVLTRFGHAELAYRLLERREYPSWLYPVTKGATTIWEHWDGIKPDGSFWSRDMNSYNHYAYGAVGDWLFGSVAGIDADESGPGYRSIRLRPVPGGTLSFAEAELDSPYGPIRSAWSRRPDGGFAYEFEVPAGATARVCLPGAAEEGSTESGRPVREAEGVSEVVQADEGLELRLGSGTYRFETRAAGAQAAV</sequence>
<dbReference type="Gene3D" id="1.50.10.10">
    <property type="match status" value="1"/>
</dbReference>
<evidence type="ECO:0000259" key="7">
    <source>
        <dbReference type="Pfam" id="PF17390"/>
    </source>
</evidence>
<proteinExistence type="predicted"/>